<evidence type="ECO:0000256" key="9">
    <source>
        <dbReference type="SAM" id="MobiDB-lite"/>
    </source>
</evidence>
<keyword evidence="2" id="KW-0813">Transport</keyword>
<evidence type="ECO:0000313" key="13">
    <source>
        <dbReference type="Proteomes" id="UP000063063"/>
    </source>
</evidence>
<organism evidence="12 13">
    <name type="scientific">Leishmania panamensis</name>
    <dbReference type="NCBI Taxonomy" id="5679"/>
    <lineage>
        <taxon>Eukaryota</taxon>
        <taxon>Discoba</taxon>
        <taxon>Euglenozoa</taxon>
        <taxon>Kinetoplastea</taxon>
        <taxon>Metakinetoplastina</taxon>
        <taxon>Trypanosomatida</taxon>
        <taxon>Trypanosomatidae</taxon>
        <taxon>Leishmaniinae</taxon>
        <taxon>Leishmania</taxon>
        <taxon>Leishmania guyanensis species complex</taxon>
    </lineage>
</organism>
<dbReference type="Proteomes" id="UP000063063">
    <property type="component" value="Chromosome 12"/>
</dbReference>
<keyword evidence="7" id="KW-0446">Lipid-binding</keyword>
<name>A0A088RK62_LEIPA</name>
<feature type="domain" description="SMP-LTD" evidence="11">
    <location>
        <begin position="316"/>
        <end position="512"/>
    </location>
</feature>
<dbReference type="GO" id="GO:0005789">
    <property type="term" value="C:endoplasmic reticulum membrane"/>
    <property type="evidence" value="ECO:0007669"/>
    <property type="project" value="UniProtKB-SubCell"/>
</dbReference>
<dbReference type="VEuPathDB" id="TriTrypDB:LPMP_120850"/>
<evidence type="ECO:0000256" key="2">
    <source>
        <dbReference type="ARBA" id="ARBA00022448"/>
    </source>
</evidence>
<evidence type="ECO:0000256" key="10">
    <source>
        <dbReference type="SAM" id="Phobius"/>
    </source>
</evidence>
<feature type="region of interest" description="Disordered" evidence="9">
    <location>
        <begin position="513"/>
        <end position="702"/>
    </location>
</feature>
<feature type="compositionally biased region" description="Acidic residues" evidence="9">
    <location>
        <begin position="516"/>
        <end position="525"/>
    </location>
</feature>
<accession>A0A088RK62</accession>
<sequence>MDILTLLTFLYGAIGGAVSCVFLFFILFRKAEAVLSDTVRNMARKHVEFDAVAKEAVAVAPAKVETLCKVVRFDDGIVDEAIQCRMVFYSGTIDIYQVDKLRTLPDHRQEVVSEHMLGRIHRACIIATAQRISKYHRHRNQNTRYAAIKGRCTVLNHKDGMPLFLEDPNTILKKKLQRVAEQQRQEAMIESLFHRGRCDSKAMANEEFSAEMKHIESETRKERHSYYTMGANGRGNRHDLMGMDAATTISSGAFHQSGSIPGCRGKGLSAGGLGEVPLSQWRCVAIKFPTRRVQERWLNLLQSTPQSTQWQDFITHLPQMDVFNLLIARLFFENTRANTLHDLLEEKIKKKLARVSKSLPPQLRGNIFLDGLDVGGEIPLISNVSDPAPSKSGDTEFDFDVLYRGGLALKIRFSILYRDIRVPDIIFSIKVLELAGRVHFVVGPPPTRKLWLGGPQPPQLRLEFTQEVASHDGILNAVLRLLPDMSKIASNIVKVMLFEDMVFPNMDDFPLPVFGEDSDDDDDDSATVHNGVEDVANERNTSRTHLGSSRSGDDNEAERERQDSSSCTAGGAANENSGSQSGVTPRKGVTPPWASLSSAPAVERSAHSQHVAFEMTSPPPRPPIPHSASTSGKAAPRAHPDGHDIFSSGRRGSTQSSQSQTLRSLPGETSPLPMRISPTGLPPRPPRAPSSELVHRAAPQVPKSRAPLCNQALLGLD</sequence>
<keyword evidence="4" id="KW-0256">Endoplasmic reticulum</keyword>
<dbReference type="GeneID" id="22573091"/>
<evidence type="ECO:0000256" key="4">
    <source>
        <dbReference type="ARBA" id="ARBA00022824"/>
    </source>
</evidence>
<dbReference type="eggNOG" id="KOG2238">
    <property type="taxonomic scope" value="Eukaryota"/>
</dbReference>
<evidence type="ECO:0000256" key="3">
    <source>
        <dbReference type="ARBA" id="ARBA00022692"/>
    </source>
</evidence>
<keyword evidence="8 10" id="KW-0472">Membrane</keyword>
<reference evidence="12 13" key="1">
    <citation type="journal article" date="2015" name="Sci. Rep.">
        <title>The genome of Leishmania panamensis: insights into genomics of the L. (Viannia) subgenus.</title>
        <authorList>
            <person name="Llanes A."/>
            <person name="Restrepo C.M."/>
            <person name="Vecchio G.D."/>
            <person name="Anguizola F.J."/>
            <person name="Lleonart R."/>
        </authorList>
    </citation>
    <scope>NUCLEOTIDE SEQUENCE [LARGE SCALE GENOMIC DNA]</scope>
    <source>
        <strain evidence="12 13">MHOM/PA/94/PSC-1</strain>
    </source>
</reference>
<feature type="compositionally biased region" description="Polar residues" evidence="9">
    <location>
        <begin position="564"/>
        <end position="583"/>
    </location>
</feature>
<dbReference type="CDD" id="cd21675">
    <property type="entry name" value="SMP_TEX2"/>
    <property type="match status" value="1"/>
</dbReference>
<dbReference type="KEGG" id="lpan:LPMP_120850"/>
<dbReference type="PROSITE" id="PS51847">
    <property type="entry name" value="SMP"/>
    <property type="match status" value="1"/>
</dbReference>
<dbReference type="InterPro" id="IPR031468">
    <property type="entry name" value="SMP_LBD"/>
</dbReference>
<dbReference type="VEuPathDB" id="TriTrypDB:LPAL13_120013100"/>
<evidence type="ECO:0000256" key="7">
    <source>
        <dbReference type="ARBA" id="ARBA00023121"/>
    </source>
</evidence>
<dbReference type="PANTHER" id="PTHR13466">
    <property type="entry name" value="TEX2 PROTEIN-RELATED"/>
    <property type="match status" value="1"/>
</dbReference>
<dbReference type="VEuPathDB" id="TriTrypDB:LPAL13_120013200"/>
<protein>
    <recommendedName>
        <fullName evidence="11">SMP-LTD domain-containing protein</fullName>
    </recommendedName>
</protein>
<dbReference type="OrthoDB" id="26740at2759"/>
<evidence type="ECO:0000313" key="12">
    <source>
        <dbReference type="EMBL" id="AIN96412.1"/>
    </source>
</evidence>
<dbReference type="PANTHER" id="PTHR13466:SF1">
    <property type="entry name" value="SMP-LTD DOMAIN-CONTAINING PROTEIN"/>
    <property type="match status" value="1"/>
</dbReference>
<dbReference type="EMBL" id="CP009381">
    <property type="protein sequence ID" value="AIN96412.1"/>
    <property type="molecule type" value="Genomic_DNA"/>
</dbReference>
<keyword evidence="3 10" id="KW-0812">Transmembrane</keyword>
<dbReference type="GO" id="GO:0006869">
    <property type="term" value="P:lipid transport"/>
    <property type="evidence" value="ECO:0007669"/>
    <property type="project" value="UniProtKB-KW"/>
</dbReference>
<keyword evidence="13" id="KW-1185">Reference proteome</keyword>
<evidence type="ECO:0000256" key="1">
    <source>
        <dbReference type="ARBA" id="ARBA00004586"/>
    </source>
</evidence>
<gene>
    <name evidence="12" type="ORF">LPMP_120850</name>
</gene>
<evidence type="ECO:0000259" key="11">
    <source>
        <dbReference type="PROSITE" id="PS51847"/>
    </source>
</evidence>
<feature type="compositionally biased region" description="Low complexity" evidence="9">
    <location>
        <begin position="647"/>
        <end position="665"/>
    </location>
</feature>
<dbReference type="RefSeq" id="XP_010697065.1">
    <property type="nucleotide sequence ID" value="XM_010698763.1"/>
</dbReference>
<proteinExistence type="predicted"/>
<evidence type="ECO:0000256" key="5">
    <source>
        <dbReference type="ARBA" id="ARBA00022989"/>
    </source>
</evidence>
<keyword evidence="5 10" id="KW-1133">Transmembrane helix</keyword>
<dbReference type="AlphaFoldDB" id="A0A088RK62"/>
<evidence type="ECO:0000256" key="8">
    <source>
        <dbReference type="ARBA" id="ARBA00023136"/>
    </source>
</evidence>
<feature type="transmembrane region" description="Helical" evidence="10">
    <location>
        <begin position="6"/>
        <end position="28"/>
    </location>
</feature>
<keyword evidence="6" id="KW-0445">Lipid transport</keyword>
<comment type="subcellular location">
    <subcellularLocation>
        <location evidence="1">Endoplasmic reticulum membrane</location>
    </subcellularLocation>
</comment>
<evidence type="ECO:0000256" key="6">
    <source>
        <dbReference type="ARBA" id="ARBA00023055"/>
    </source>
</evidence>
<dbReference type="GO" id="GO:0008289">
    <property type="term" value="F:lipid binding"/>
    <property type="evidence" value="ECO:0007669"/>
    <property type="project" value="UniProtKB-KW"/>
</dbReference>